<dbReference type="AlphaFoldDB" id="A0A833HRD2"/>
<dbReference type="NCBIfam" id="TIGR00350">
    <property type="entry name" value="lytR_cpsA_psr"/>
    <property type="match status" value="1"/>
</dbReference>
<evidence type="ECO:0000313" key="4">
    <source>
        <dbReference type="EMBL" id="KAB3533116.1"/>
    </source>
</evidence>
<dbReference type="Pfam" id="PF03816">
    <property type="entry name" value="LytR_cpsA_psr"/>
    <property type="match status" value="1"/>
</dbReference>
<dbReference type="OrthoDB" id="305468at2"/>
<dbReference type="PANTHER" id="PTHR33392:SF6">
    <property type="entry name" value="POLYISOPRENYL-TEICHOIC ACID--PEPTIDOGLYCAN TEICHOIC ACID TRANSFERASE TAGU"/>
    <property type="match status" value="1"/>
</dbReference>
<feature type="domain" description="LytR/CpsA/Psr regulator C-terminal" evidence="3">
    <location>
        <begin position="287"/>
        <end position="371"/>
    </location>
</feature>
<dbReference type="InterPro" id="IPR027381">
    <property type="entry name" value="LytR/CpsA/Psr_C"/>
</dbReference>
<dbReference type="Gene3D" id="3.30.70.2390">
    <property type="match status" value="1"/>
</dbReference>
<dbReference type="InterPro" id="IPR050922">
    <property type="entry name" value="LytR/CpsA/Psr_CW_biosynth"/>
</dbReference>
<proteinExistence type="inferred from homology"/>
<protein>
    <submittedName>
        <fullName evidence="4">LytR family transcriptional regulator</fullName>
    </submittedName>
</protein>
<reference evidence="4 5" key="1">
    <citation type="submission" date="2019-10" db="EMBL/GenBank/DDBJ databases">
        <title>Alkaliphilus serpentinus sp. nov. and Alkaliphilus pronyensis sp. nov., two novel anaerobic alkaliphilic species isolated from the serpentinized-hosted hydrothermal field of the Prony Bay (New Caledonia).</title>
        <authorList>
            <person name="Postec A."/>
        </authorList>
    </citation>
    <scope>NUCLEOTIDE SEQUENCE [LARGE SCALE GENOMIC DNA]</scope>
    <source>
        <strain evidence="4 5">LacT</strain>
    </source>
</reference>
<accession>A0A833HRD2</accession>
<keyword evidence="5" id="KW-1185">Reference proteome</keyword>
<dbReference type="InterPro" id="IPR004474">
    <property type="entry name" value="LytR_CpsA_psr"/>
</dbReference>
<organism evidence="4 5">
    <name type="scientific">Alkaliphilus serpentinus</name>
    <dbReference type="NCBI Taxonomy" id="1482731"/>
    <lineage>
        <taxon>Bacteria</taxon>
        <taxon>Bacillati</taxon>
        <taxon>Bacillota</taxon>
        <taxon>Clostridia</taxon>
        <taxon>Peptostreptococcales</taxon>
        <taxon>Natronincolaceae</taxon>
        <taxon>Alkaliphilus</taxon>
    </lineage>
</organism>
<evidence type="ECO:0000313" key="5">
    <source>
        <dbReference type="Proteomes" id="UP000465601"/>
    </source>
</evidence>
<sequence length="373" mass="41372">MFIKKKKIILILLVVVSFLAIASYFNIVASSGFGEKKHILIFGVDSSEGKTNSRSDTIMLFSYGGGMKPMLISIPRDARVQIPGRQNLDKINHAHAYGGSELLVESVENLFKIKIDHYIGVNYKAVEEMVDALGGIEVEVPMDMKYSDPYADPPLHIDLKKGLQVLDGKSALHFLRFRKGYTNQDLGRIHAQQDFAKAVIEKVSTPSIIFKAPKLIGTFYSNINTDLSKMEMVGLGFKVMGMKVDDINRLTLAGSNKYINGISYFIINEEALSELQKEISSGKTLGKVEVLNGNGGVGIATKYAEILENKDIVVGTIGNHSNMNIEKSFIEYRSSYKKEAKRIAKILSISNLILLEDEKTEADIRVIIGKDLE</sequence>
<dbReference type="EMBL" id="WBZB01000004">
    <property type="protein sequence ID" value="KAB3533116.1"/>
    <property type="molecule type" value="Genomic_DNA"/>
</dbReference>
<evidence type="ECO:0000259" key="3">
    <source>
        <dbReference type="Pfam" id="PF13399"/>
    </source>
</evidence>
<feature type="domain" description="Cell envelope-related transcriptional attenuator" evidence="2">
    <location>
        <begin position="54"/>
        <end position="204"/>
    </location>
</feature>
<evidence type="ECO:0000259" key="2">
    <source>
        <dbReference type="Pfam" id="PF03816"/>
    </source>
</evidence>
<gene>
    <name evidence="4" type="ORF">F8153_00780</name>
</gene>
<comment type="caution">
    <text evidence="4">The sequence shown here is derived from an EMBL/GenBank/DDBJ whole genome shotgun (WGS) entry which is preliminary data.</text>
</comment>
<name>A0A833HRD2_9FIRM</name>
<dbReference type="PANTHER" id="PTHR33392">
    <property type="entry name" value="POLYISOPRENYL-TEICHOIC ACID--PEPTIDOGLYCAN TEICHOIC ACID TRANSFERASE TAGU"/>
    <property type="match status" value="1"/>
</dbReference>
<dbReference type="Gene3D" id="3.40.630.190">
    <property type="entry name" value="LCP protein"/>
    <property type="match status" value="1"/>
</dbReference>
<dbReference type="Proteomes" id="UP000465601">
    <property type="component" value="Unassembled WGS sequence"/>
</dbReference>
<dbReference type="Pfam" id="PF13399">
    <property type="entry name" value="LytR_C"/>
    <property type="match status" value="1"/>
</dbReference>
<dbReference type="RefSeq" id="WP_151864441.1">
    <property type="nucleotide sequence ID" value="NZ_WBZB01000004.1"/>
</dbReference>
<comment type="similarity">
    <text evidence="1">Belongs to the LytR/CpsA/Psr (LCP) family.</text>
</comment>
<evidence type="ECO:0000256" key="1">
    <source>
        <dbReference type="ARBA" id="ARBA00006068"/>
    </source>
</evidence>